<feature type="domain" description="HTH araC/xylS-type" evidence="11">
    <location>
        <begin position="434"/>
        <end position="533"/>
    </location>
</feature>
<comment type="caution">
    <text evidence="13">The sequence shown here is derived from an EMBL/GenBank/DDBJ whole genome shotgun (WGS) entry which is preliminary data.</text>
</comment>
<organism evidence="13 14">
    <name type="scientific">Faecalicatena fissicatena</name>
    <dbReference type="NCBI Taxonomy" id="290055"/>
    <lineage>
        <taxon>Bacteria</taxon>
        <taxon>Bacillati</taxon>
        <taxon>Bacillota</taxon>
        <taxon>Clostridia</taxon>
        <taxon>Lachnospirales</taxon>
        <taxon>Lachnospiraceae</taxon>
        <taxon>Faecalicatena</taxon>
    </lineage>
</organism>
<keyword evidence="6" id="KW-0805">Transcription regulation</keyword>
<keyword evidence="5" id="KW-0902">Two-component regulatory system</keyword>
<dbReference type="Proteomes" id="UP000716906">
    <property type="component" value="Unassembled WGS sequence"/>
</dbReference>
<dbReference type="InterPro" id="IPR009057">
    <property type="entry name" value="Homeodomain-like_sf"/>
</dbReference>
<dbReference type="Pfam" id="PF12833">
    <property type="entry name" value="HTH_18"/>
    <property type="match status" value="1"/>
</dbReference>
<protein>
    <recommendedName>
        <fullName evidence="2">Stage 0 sporulation protein A homolog</fullName>
    </recommendedName>
</protein>
<dbReference type="PANTHER" id="PTHR42713:SF3">
    <property type="entry name" value="TRANSCRIPTIONAL REGULATORY PROTEIN HPTR"/>
    <property type="match status" value="1"/>
</dbReference>
<dbReference type="SMART" id="SM00342">
    <property type="entry name" value="HTH_ARAC"/>
    <property type="match status" value="1"/>
</dbReference>
<reference evidence="13 14" key="1">
    <citation type="journal article" date="2021" name="Sci. Rep.">
        <title>The distribution of antibiotic resistance genes in chicken gut microbiota commensals.</title>
        <authorList>
            <person name="Juricova H."/>
            <person name="Matiasovicova J."/>
            <person name="Kubasova T."/>
            <person name="Cejkova D."/>
            <person name="Rychlik I."/>
        </authorList>
    </citation>
    <scope>NUCLEOTIDE SEQUENCE [LARGE SCALE GENOMIC DNA]</scope>
    <source>
        <strain evidence="13 14">An773</strain>
    </source>
</reference>
<dbReference type="InterPro" id="IPR051552">
    <property type="entry name" value="HptR"/>
</dbReference>
<dbReference type="EMBL" id="JACLYY010000010">
    <property type="protein sequence ID" value="MBM6738607.1"/>
    <property type="molecule type" value="Genomic_DNA"/>
</dbReference>
<feature type="domain" description="Response regulatory" evidence="12">
    <location>
        <begin position="3"/>
        <end position="120"/>
    </location>
</feature>
<evidence type="ECO:0000256" key="2">
    <source>
        <dbReference type="ARBA" id="ARBA00018672"/>
    </source>
</evidence>
<keyword evidence="4 10" id="KW-0597">Phosphoprotein</keyword>
<evidence type="ECO:0000259" key="12">
    <source>
        <dbReference type="PROSITE" id="PS50110"/>
    </source>
</evidence>
<dbReference type="CDD" id="cd17536">
    <property type="entry name" value="REC_YesN-like"/>
    <property type="match status" value="1"/>
</dbReference>
<dbReference type="Gene3D" id="1.10.10.60">
    <property type="entry name" value="Homeodomain-like"/>
    <property type="match status" value="2"/>
</dbReference>
<evidence type="ECO:0000256" key="1">
    <source>
        <dbReference type="ARBA" id="ARBA00004496"/>
    </source>
</evidence>
<comment type="function">
    <text evidence="9">May play the central regulatory role in sporulation. It may be an element of the effector pathway responsible for the activation of sporulation genes in response to nutritional stress. Spo0A may act in concert with spo0H (a sigma factor) to control the expression of some genes that are critical to the sporulation process.</text>
</comment>
<dbReference type="InterPro" id="IPR011006">
    <property type="entry name" value="CheY-like_superfamily"/>
</dbReference>
<dbReference type="Gene3D" id="3.40.50.2300">
    <property type="match status" value="1"/>
</dbReference>
<dbReference type="PROSITE" id="PS50110">
    <property type="entry name" value="RESPONSE_REGULATORY"/>
    <property type="match status" value="1"/>
</dbReference>
<dbReference type="Pfam" id="PF17853">
    <property type="entry name" value="GGDEF_2"/>
    <property type="match status" value="1"/>
</dbReference>
<keyword evidence="3" id="KW-0963">Cytoplasm</keyword>
<evidence type="ECO:0000256" key="7">
    <source>
        <dbReference type="ARBA" id="ARBA00023125"/>
    </source>
</evidence>
<dbReference type="InterPro" id="IPR041522">
    <property type="entry name" value="CdaR_GGDEF"/>
</dbReference>
<evidence type="ECO:0000256" key="4">
    <source>
        <dbReference type="ARBA" id="ARBA00022553"/>
    </source>
</evidence>
<comment type="subcellular location">
    <subcellularLocation>
        <location evidence="1">Cytoplasm</location>
    </subcellularLocation>
</comment>
<evidence type="ECO:0000313" key="13">
    <source>
        <dbReference type="EMBL" id="MBM6738607.1"/>
    </source>
</evidence>
<feature type="modified residue" description="4-aspartylphosphate" evidence="10">
    <location>
        <position position="55"/>
    </location>
</feature>
<evidence type="ECO:0000256" key="9">
    <source>
        <dbReference type="ARBA" id="ARBA00024867"/>
    </source>
</evidence>
<proteinExistence type="predicted"/>
<accession>A0ABS2EAD0</accession>
<keyword evidence="14" id="KW-1185">Reference proteome</keyword>
<dbReference type="InterPro" id="IPR001789">
    <property type="entry name" value="Sig_transdc_resp-reg_receiver"/>
</dbReference>
<name>A0ABS2EAD0_9FIRM</name>
<dbReference type="InterPro" id="IPR018060">
    <property type="entry name" value="HTH_AraC"/>
</dbReference>
<evidence type="ECO:0000256" key="3">
    <source>
        <dbReference type="ARBA" id="ARBA00022490"/>
    </source>
</evidence>
<evidence type="ECO:0000313" key="14">
    <source>
        <dbReference type="Proteomes" id="UP000716906"/>
    </source>
</evidence>
<evidence type="ECO:0000256" key="10">
    <source>
        <dbReference type="PROSITE-ProRule" id="PRU00169"/>
    </source>
</evidence>
<keyword evidence="7" id="KW-0238">DNA-binding</keyword>
<evidence type="ECO:0000256" key="8">
    <source>
        <dbReference type="ARBA" id="ARBA00023163"/>
    </source>
</evidence>
<dbReference type="SMART" id="SM00448">
    <property type="entry name" value="REC"/>
    <property type="match status" value="1"/>
</dbReference>
<dbReference type="RefSeq" id="WP_138302930.1">
    <property type="nucleotide sequence ID" value="NZ_JACLYY010000010.1"/>
</dbReference>
<evidence type="ECO:0000256" key="6">
    <source>
        <dbReference type="ARBA" id="ARBA00023015"/>
    </source>
</evidence>
<dbReference type="Pfam" id="PF00072">
    <property type="entry name" value="Response_reg"/>
    <property type="match status" value="1"/>
</dbReference>
<dbReference type="SUPFAM" id="SSF46689">
    <property type="entry name" value="Homeodomain-like"/>
    <property type="match status" value="2"/>
</dbReference>
<keyword evidence="8" id="KW-0804">Transcription</keyword>
<dbReference type="SUPFAM" id="SSF52172">
    <property type="entry name" value="CheY-like"/>
    <property type="match status" value="1"/>
</dbReference>
<evidence type="ECO:0000256" key="5">
    <source>
        <dbReference type="ARBA" id="ARBA00023012"/>
    </source>
</evidence>
<gene>
    <name evidence="13" type="ORF">H7U36_10925</name>
</gene>
<evidence type="ECO:0000259" key="11">
    <source>
        <dbReference type="PROSITE" id="PS01124"/>
    </source>
</evidence>
<dbReference type="PROSITE" id="PS01124">
    <property type="entry name" value="HTH_ARAC_FAMILY_2"/>
    <property type="match status" value="1"/>
</dbReference>
<sequence>MIKIFLVEDEVIIRDGIKNSIDWKKEGYEFVGEAGDGELAYPLILKEKPDILLTDIKMPFMDGLELSAAVKKELPDIKIIVLSGYNDFEFAKKGIEIGITNYLLKPISSGELLKAVGEVAVKIEKEREERELLNKYEEDLQGNIVYEKQKFLTKILTENMSMTNILDEGRKLGMDLSAGMYDFILFKLVNYGVPELQEQLVSAYMEVRSCMEKLKGVYCFQRDVKGLAFLLMAEDEQALGELVEKCKTELDNALESFPEVEYFGGIGTGVSRLRELRASFREAERAFAGRFVSETNQIITWEELHGRNSDEPEVKGLGSMQENRKLIGKFLRNGTLEEAESFVRTYFEEILGENVRSMMMRQYVMMDIYISVASFGQEIGIKEEDLESECGDVREASGHIHSVEEMLSYIDKLISGILKLRDETSGNRYKDIIEAAESYMRSHYMSDEISLGSVASSVGMSSSYFSSIFSQETGRTFVEYLTDIRMDKAKELLMCSNKKTSEIGFDVGYKDSHYFSFIFKKTQGCSPKEYRARKGEL</sequence>
<dbReference type="PANTHER" id="PTHR42713">
    <property type="entry name" value="HISTIDINE KINASE-RELATED"/>
    <property type="match status" value="1"/>
</dbReference>